<protein>
    <submittedName>
        <fullName evidence="1">Uncharacterized protein</fullName>
    </submittedName>
</protein>
<name>A0A7U7J3M6_9GAMM</name>
<organism evidence="1 2">
    <name type="scientific">Candidatus Contendobacter odensis Run_B_J11</name>
    <dbReference type="NCBI Taxonomy" id="1400861"/>
    <lineage>
        <taxon>Bacteria</taxon>
        <taxon>Pseudomonadati</taxon>
        <taxon>Pseudomonadota</taxon>
        <taxon>Gammaproteobacteria</taxon>
        <taxon>Candidatus Competibacteraceae</taxon>
        <taxon>Candidatus Contendibacter</taxon>
    </lineage>
</organism>
<evidence type="ECO:0000313" key="1">
    <source>
        <dbReference type="EMBL" id="CDH44744.1"/>
    </source>
</evidence>
<evidence type="ECO:0000313" key="2">
    <source>
        <dbReference type="Proteomes" id="UP000019184"/>
    </source>
</evidence>
<dbReference type="AlphaFoldDB" id="A0A7U7J3M6"/>
<dbReference type="RefSeq" id="WP_034431930.1">
    <property type="nucleotide sequence ID" value="NZ_CBTK010000097.1"/>
</dbReference>
<keyword evidence="2" id="KW-1185">Reference proteome</keyword>
<dbReference type="EMBL" id="CBTK010000097">
    <property type="protein sequence ID" value="CDH44744.1"/>
    <property type="molecule type" value="Genomic_DNA"/>
</dbReference>
<dbReference type="Proteomes" id="UP000019184">
    <property type="component" value="Unassembled WGS sequence"/>
</dbReference>
<sequence>MSEDRAVYISCASGEQMQTDFLIQRRGDLVQILGHPDLLMTPKDALSAASALKRFAMAALVDSMQQSETLDILAVAFERMNDAHD</sequence>
<gene>
    <name evidence="1" type="ORF">BN874_1860008</name>
</gene>
<reference evidence="1 2" key="1">
    <citation type="journal article" date="2014" name="ISME J.">
        <title>Candidatus Competibacter-lineage genomes retrieved from metagenomes reveal functional metabolic diversity.</title>
        <authorList>
            <person name="McIlroy S.J."/>
            <person name="Albertsen M."/>
            <person name="Andresen E.K."/>
            <person name="Saunders A.M."/>
            <person name="Kristiansen R."/>
            <person name="Stokholm-Bjerregaard M."/>
            <person name="Nielsen K.L."/>
            <person name="Nielsen P.H."/>
        </authorList>
    </citation>
    <scope>NUCLEOTIDE SEQUENCE [LARGE SCALE GENOMIC DNA]</scope>
    <source>
        <strain evidence="1 2">Run_B_J11</strain>
    </source>
</reference>
<accession>A0A7U7J3M6</accession>
<proteinExistence type="predicted"/>
<comment type="caution">
    <text evidence="1">The sequence shown here is derived from an EMBL/GenBank/DDBJ whole genome shotgun (WGS) entry which is preliminary data.</text>
</comment>